<dbReference type="Gene3D" id="3.30.70.920">
    <property type="match status" value="1"/>
</dbReference>
<evidence type="ECO:0000313" key="3">
    <source>
        <dbReference type="Proteomes" id="UP000558997"/>
    </source>
</evidence>
<gene>
    <name evidence="2" type="ORF">HDA44_002460</name>
</gene>
<proteinExistence type="predicted"/>
<keyword evidence="2" id="KW-0238">DNA-binding</keyword>
<dbReference type="GO" id="GO:0003677">
    <property type="term" value="F:DNA binding"/>
    <property type="evidence" value="ECO:0007669"/>
    <property type="project" value="UniProtKB-KW"/>
</dbReference>
<protein>
    <submittedName>
        <fullName evidence="2">DNA-binding Lrp family transcriptional regulator</fullName>
    </submittedName>
</protein>
<dbReference type="InterPro" id="IPR019887">
    <property type="entry name" value="Tscrpt_reg_AsnC/Lrp_C"/>
</dbReference>
<dbReference type="Proteomes" id="UP000558997">
    <property type="component" value="Unassembled WGS sequence"/>
</dbReference>
<organism evidence="2 3">
    <name type="scientific">Kribbella solani</name>
    <dbReference type="NCBI Taxonomy" id="236067"/>
    <lineage>
        <taxon>Bacteria</taxon>
        <taxon>Bacillati</taxon>
        <taxon>Actinomycetota</taxon>
        <taxon>Actinomycetes</taxon>
        <taxon>Propionibacteriales</taxon>
        <taxon>Kribbellaceae</taxon>
        <taxon>Kribbella</taxon>
    </lineage>
</organism>
<dbReference type="PANTHER" id="PTHR43704:SF1">
    <property type="entry name" value="BSR5907 PROTEIN"/>
    <property type="match status" value="1"/>
</dbReference>
<feature type="domain" description="Transcription regulator AsnC/Lrp ligand binding" evidence="1">
    <location>
        <begin position="25"/>
        <end position="94"/>
    </location>
</feature>
<dbReference type="AlphaFoldDB" id="A0A841DMZ3"/>
<keyword evidence="3" id="KW-1185">Reference proteome</keyword>
<sequence length="113" mass="12141">MPHYASAVEEYEYQGEDGMVTAIVFIKADVARIPEVAEQVAAIDGVSEVYSVTGGLDLIALVRVARHDDLATVIPEHVNRVPGVISTETHIAFRAYSSHDLEAAFSLGQEDGA</sequence>
<evidence type="ECO:0000259" key="1">
    <source>
        <dbReference type="Pfam" id="PF01037"/>
    </source>
</evidence>
<dbReference type="SUPFAM" id="SSF54909">
    <property type="entry name" value="Dimeric alpha+beta barrel"/>
    <property type="match status" value="1"/>
</dbReference>
<accession>A0A841DMZ3</accession>
<dbReference type="PANTHER" id="PTHR43704">
    <property type="entry name" value="BSR5907 PROTEIN"/>
    <property type="match status" value="1"/>
</dbReference>
<dbReference type="EMBL" id="JACHNF010000001">
    <property type="protein sequence ID" value="MBB5979119.1"/>
    <property type="molecule type" value="Genomic_DNA"/>
</dbReference>
<reference evidence="2 3" key="1">
    <citation type="submission" date="2020-08" db="EMBL/GenBank/DDBJ databases">
        <title>Sequencing the genomes of 1000 actinobacteria strains.</title>
        <authorList>
            <person name="Klenk H.-P."/>
        </authorList>
    </citation>
    <scope>NUCLEOTIDE SEQUENCE [LARGE SCALE GENOMIC DNA]</scope>
    <source>
        <strain evidence="2 3">DSM 17294</strain>
    </source>
</reference>
<name>A0A841DMZ3_9ACTN</name>
<dbReference type="Pfam" id="PF01037">
    <property type="entry name" value="AsnC_trans_reg"/>
    <property type="match status" value="1"/>
</dbReference>
<evidence type="ECO:0000313" key="2">
    <source>
        <dbReference type="EMBL" id="MBB5979119.1"/>
    </source>
</evidence>
<comment type="caution">
    <text evidence="2">The sequence shown here is derived from an EMBL/GenBank/DDBJ whole genome shotgun (WGS) entry which is preliminary data.</text>
</comment>
<dbReference type="InterPro" id="IPR011008">
    <property type="entry name" value="Dimeric_a/b-barrel"/>
</dbReference>